<evidence type="ECO:0000313" key="12">
    <source>
        <dbReference type="EMBL" id="KAG1312510.1"/>
    </source>
</evidence>
<evidence type="ECO:0000256" key="3">
    <source>
        <dbReference type="ARBA" id="ARBA00022448"/>
    </source>
</evidence>
<dbReference type="Pfam" id="PF00153">
    <property type="entry name" value="Mito_carr"/>
    <property type="match status" value="3"/>
</dbReference>
<keyword evidence="13" id="KW-1185">Reference proteome</keyword>
<feature type="repeat" description="Solcar" evidence="9">
    <location>
        <begin position="79"/>
        <end position="165"/>
    </location>
</feature>
<keyword evidence="6 11" id="KW-1133">Transmembrane helix</keyword>
<dbReference type="Gene3D" id="3.10.20.30">
    <property type="match status" value="1"/>
</dbReference>
<dbReference type="Proteomes" id="UP000716291">
    <property type="component" value="Unassembled WGS sequence"/>
</dbReference>
<keyword evidence="5" id="KW-0677">Repeat</keyword>
<organism evidence="12 13">
    <name type="scientific">Rhizopus oryzae</name>
    <name type="common">Mucormycosis agent</name>
    <name type="synonym">Rhizopus arrhizus var. delemar</name>
    <dbReference type="NCBI Taxonomy" id="64495"/>
    <lineage>
        <taxon>Eukaryota</taxon>
        <taxon>Fungi</taxon>
        <taxon>Fungi incertae sedis</taxon>
        <taxon>Mucoromycota</taxon>
        <taxon>Mucoromycotina</taxon>
        <taxon>Mucoromycetes</taxon>
        <taxon>Mucorales</taxon>
        <taxon>Mucorineae</taxon>
        <taxon>Rhizopodaceae</taxon>
        <taxon>Rhizopus</taxon>
    </lineage>
</organism>
<dbReference type="InterPro" id="IPR018108">
    <property type="entry name" value="MCP_transmembrane"/>
</dbReference>
<evidence type="ECO:0000256" key="1">
    <source>
        <dbReference type="ARBA" id="ARBA00004225"/>
    </source>
</evidence>
<evidence type="ECO:0000256" key="2">
    <source>
        <dbReference type="ARBA" id="ARBA00006375"/>
    </source>
</evidence>
<dbReference type="PRINTS" id="PR00926">
    <property type="entry name" value="MITOCARRIER"/>
</dbReference>
<dbReference type="InterPro" id="IPR016155">
    <property type="entry name" value="Mopterin_synth/thiamin_S_b"/>
</dbReference>
<evidence type="ECO:0000256" key="6">
    <source>
        <dbReference type="ARBA" id="ARBA00022989"/>
    </source>
</evidence>
<evidence type="ECO:0000256" key="5">
    <source>
        <dbReference type="ARBA" id="ARBA00022737"/>
    </source>
</evidence>
<feature type="transmembrane region" description="Helical" evidence="11">
    <location>
        <begin position="137"/>
        <end position="158"/>
    </location>
</feature>
<keyword evidence="4 9" id="KW-0812">Transmembrane</keyword>
<comment type="caution">
    <text evidence="12">The sequence shown here is derived from an EMBL/GenBank/DDBJ whole genome shotgun (WGS) entry which is preliminary data.</text>
</comment>
<feature type="transmembrane region" description="Helical" evidence="11">
    <location>
        <begin position="235"/>
        <end position="253"/>
    </location>
</feature>
<evidence type="ECO:0000256" key="9">
    <source>
        <dbReference type="PROSITE-ProRule" id="PRU00282"/>
    </source>
</evidence>
<protein>
    <recommendedName>
        <fullName evidence="14">Mitochondrial carrier protein</fullName>
    </recommendedName>
</protein>
<dbReference type="Gene3D" id="1.50.40.10">
    <property type="entry name" value="Mitochondrial carrier domain"/>
    <property type="match status" value="1"/>
</dbReference>
<name>A0A9P7BVD9_RHIOR</name>
<keyword evidence="3 10" id="KW-0813">Transport</keyword>
<dbReference type="SUPFAM" id="SSF103506">
    <property type="entry name" value="Mitochondrial carrier"/>
    <property type="match status" value="1"/>
</dbReference>
<dbReference type="AlphaFoldDB" id="A0A9P7BVD9"/>
<comment type="similarity">
    <text evidence="2 10">Belongs to the mitochondrial carrier (TC 2.A.29) family.</text>
</comment>
<dbReference type="OrthoDB" id="250329at2759"/>
<feature type="transmembrane region" description="Helical" evidence="11">
    <location>
        <begin position="268"/>
        <end position="292"/>
    </location>
</feature>
<proteinExistence type="inferred from homology"/>
<gene>
    <name evidence="12" type="ORF">G6F64_002975</name>
</gene>
<dbReference type="InterPro" id="IPR023395">
    <property type="entry name" value="MCP_dom_sf"/>
</dbReference>
<feature type="repeat" description="Solcar" evidence="9">
    <location>
        <begin position="177"/>
        <end position="260"/>
    </location>
</feature>
<dbReference type="PANTHER" id="PTHR45667">
    <property type="entry name" value="S-ADENOSYLMETHIONINE MITOCHONDRIAL CARRIER PROTEIN"/>
    <property type="match status" value="1"/>
</dbReference>
<dbReference type="PROSITE" id="PS50920">
    <property type="entry name" value="SOLCAR"/>
    <property type="match status" value="3"/>
</dbReference>
<evidence type="ECO:0000313" key="13">
    <source>
        <dbReference type="Proteomes" id="UP000716291"/>
    </source>
</evidence>
<dbReference type="EMBL" id="JAANQT010000273">
    <property type="protein sequence ID" value="KAG1312510.1"/>
    <property type="molecule type" value="Genomic_DNA"/>
</dbReference>
<evidence type="ECO:0000256" key="7">
    <source>
        <dbReference type="ARBA" id="ARBA00023128"/>
    </source>
</evidence>
<dbReference type="SUPFAM" id="SSF54285">
    <property type="entry name" value="MoaD/ThiS"/>
    <property type="match status" value="1"/>
</dbReference>
<dbReference type="CDD" id="cd00754">
    <property type="entry name" value="Ubl_MoaD"/>
    <property type="match status" value="1"/>
</dbReference>
<accession>A0A9P7BVD9</accession>
<feature type="repeat" description="Solcar" evidence="9">
    <location>
        <begin position="266"/>
        <end position="353"/>
    </location>
</feature>
<sequence>MPNKIKLLYFAGIKDITGKDSEEIQMQQEDYNLQNLSTDLTLKYGEKLKMLLETSMYAVDMQYVEKEKEPKTFLRNNTEVAIIPPVSGGVAALVARFITFPLDTIKVRLQTDSGGHQYSRLLKDGETENFFEKAVSLYQGLGITLVFSIPALTTYLIVYTSVKVFLGSLALPILREDALLNHAISGLCAESSAGLFFTPMEVLKSQLQVDTRHQSTLTLAAHIIKEEGILGFYKGYFITLSVFVPHSVVYFILYEKLKSTWDVQHQTFLVYIFCAAIASAAGMVVSTPLDIIKTRWQVSRQEEAYRGGPVKIALRIWNEGGLSIFVRSMLASIVWGVPLTTINMAVFECLLKLHRPH</sequence>
<dbReference type="GO" id="GO:0055085">
    <property type="term" value="P:transmembrane transport"/>
    <property type="evidence" value="ECO:0007669"/>
    <property type="project" value="InterPro"/>
</dbReference>
<keyword evidence="7" id="KW-0496">Mitochondrion</keyword>
<evidence type="ECO:0008006" key="14">
    <source>
        <dbReference type="Google" id="ProtNLM"/>
    </source>
</evidence>
<dbReference type="InterPro" id="IPR012675">
    <property type="entry name" value="Beta-grasp_dom_sf"/>
</dbReference>
<evidence type="ECO:0000256" key="10">
    <source>
        <dbReference type="RuleBase" id="RU000488"/>
    </source>
</evidence>
<dbReference type="GO" id="GO:0031966">
    <property type="term" value="C:mitochondrial membrane"/>
    <property type="evidence" value="ECO:0007669"/>
    <property type="project" value="UniProtKB-SubCell"/>
</dbReference>
<comment type="subcellular location">
    <subcellularLocation>
        <location evidence="1">Mitochondrion membrane</location>
        <topology evidence="1">Multi-pass membrane protein</topology>
    </subcellularLocation>
</comment>
<dbReference type="InterPro" id="IPR002067">
    <property type="entry name" value="MCP"/>
</dbReference>
<evidence type="ECO:0000256" key="8">
    <source>
        <dbReference type="ARBA" id="ARBA00023136"/>
    </source>
</evidence>
<evidence type="ECO:0000256" key="11">
    <source>
        <dbReference type="SAM" id="Phobius"/>
    </source>
</evidence>
<keyword evidence="8 9" id="KW-0472">Membrane</keyword>
<evidence type="ECO:0000256" key="4">
    <source>
        <dbReference type="ARBA" id="ARBA00022692"/>
    </source>
</evidence>
<feature type="transmembrane region" description="Helical" evidence="11">
    <location>
        <begin position="324"/>
        <end position="347"/>
    </location>
</feature>
<reference evidence="12" key="1">
    <citation type="journal article" date="2020" name="Microb. Genom.">
        <title>Genetic diversity of clinical and environmental Mucorales isolates obtained from an investigation of mucormycosis cases among solid organ transplant recipients.</title>
        <authorList>
            <person name="Nguyen M.H."/>
            <person name="Kaul D."/>
            <person name="Muto C."/>
            <person name="Cheng S.J."/>
            <person name="Richter R.A."/>
            <person name="Bruno V.M."/>
            <person name="Liu G."/>
            <person name="Beyhan S."/>
            <person name="Sundermann A.J."/>
            <person name="Mounaud S."/>
            <person name="Pasculle A.W."/>
            <person name="Nierman W.C."/>
            <person name="Driscoll E."/>
            <person name="Cumbie R."/>
            <person name="Clancy C.J."/>
            <person name="Dupont C.L."/>
        </authorList>
    </citation>
    <scope>NUCLEOTIDE SEQUENCE</scope>
    <source>
        <strain evidence="12">GL11</strain>
    </source>
</reference>